<evidence type="ECO:0000313" key="2">
    <source>
        <dbReference type="EMBL" id="MBP2027501.1"/>
    </source>
</evidence>
<organism evidence="2 3">
    <name type="scientific">Acetoanaerobium pronyense</name>
    <dbReference type="NCBI Taxonomy" id="1482736"/>
    <lineage>
        <taxon>Bacteria</taxon>
        <taxon>Bacillati</taxon>
        <taxon>Bacillota</taxon>
        <taxon>Clostridia</taxon>
        <taxon>Peptostreptococcales</taxon>
        <taxon>Filifactoraceae</taxon>
        <taxon>Acetoanaerobium</taxon>
    </lineage>
</organism>
<dbReference type="InterPro" id="IPR029068">
    <property type="entry name" value="Glyas_Bleomycin-R_OHBP_Dase"/>
</dbReference>
<dbReference type="PROSITE" id="PS51819">
    <property type="entry name" value="VOC"/>
    <property type="match status" value="1"/>
</dbReference>
<reference evidence="2 3" key="1">
    <citation type="submission" date="2021-03" db="EMBL/GenBank/DDBJ databases">
        <title>Genomic Encyclopedia of Type Strains, Phase IV (KMG-IV): sequencing the most valuable type-strain genomes for metagenomic binning, comparative biology and taxonomic classification.</title>
        <authorList>
            <person name="Goeker M."/>
        </authorList>
    </citation>
    <scope>NUCLEOTIDE SEQUENCE [LARGE SCALE GENOMIC DNA]</scope>
    <source>
        <strain evidence="2 3">DSM 27512</strain>
    </source>
</reference>
<protein>
    <submittedName>
        <fullName evidence="2">Catechol 2,3-dioxygenase-like lactoylglutathione lyase family enzyme</fullName>
    </submittedName>
</protein>
<name>A0ABS4KJV6_9FIRM</name>
<comment type="caution">
    <text evidence="2">The sequence shown here is derived from an EMBL/GenBank/DDBJ whole genome shotgun (WGS) entry which is preliminary data.</text>
</comment>
<proteinExistence type="predicted"/>
<gene>
    <name evidence="2" type="ORF">J2Z35_001298</name>
</gene>
<sequence>MKYNKLIPEITVTSIEKSIEFYCNILGFEKKYVGEDKDFAFISFNGSQMLLQENSNEAWKKAELEYPFGRGVNFSIEALSVEELVQKLEEKGHPLLSKLDEKWYKKDGELHGEKHFMLMDPDGYLLRFMEDLGSKPL</sequence>
<dbReference type="EMBL" id="JAGGLI010000012">
    <property type="protein sequence ID" value="MBP2027501.1"/>
    <property type="molecule type" value="Genomic_DNA"/>
</dbReference>
<accession>A0ABS4KJV6</accession>
<dbReference type="InterPro" id="IPR004360">
    <property type="entry name" value="Glyas_Fos-R_dOase_dom"/>
</dbReference>
<dbReference type="InterPro" id="IPR037523">
    <property type="entry name" value="VOC_core"/>
</dbReference>
<dbReference type="Proteomes" id="UP001314903">
    <property type="component" value="Unassembled WGS sequence"/>
</dbReference>
<dbReference type="Pfam" id="PF00903">
    <property type="entry name" value="Glyoxalase"/>
    <property type="match status" value="1"/>
</dbReference>
<dbReference type="SUPFAM" id="SSF54593">
    <property type="entry name" value="Glyoxalase/Bleomycin resistance protein/Dihydroxybiphenyl dioxygenase"/>
    <property type="match status" value="1"/>
</dbReference>
<dbReference type="RefSeq" id="WP_209660566.1">
    <property type="nucleotide sequence ID" value="NZ_JAGGLI010000012.1"/>
</dbReference>
<dbReference type="Gene3D" id="3.10.180.10">
    <property type="entry name" value="2,3-Dihydroxybiphenyl 1,2-Dioxygenase, domain 1"/>
    <property type="match status" value="1"/>
</dbReference>
<evidence type="ECO:0000259" key="1">
    <source>
        <dbReference type="PROSITE" id="PS51819"/>
    </source>
</evidence>
<evidence type="ECO:0000313" key="3">
    <source>
        <dbReference type="Proteomes" id="UP001314903"/>
    </source>
</evidence>
<keyword evidence="3" id="KW-1185">Reference proteome</keyword>
<feature type="domain" description="VOC" evidence="1">
    <location>
        <begin position="2"/>
        <end position="131"/>
    </location>
</feature>